<dbReference type="SUPFAM" id="SSF53383">
    <property type="entry name" value="PLP-dependent transferases"/>
    <property type="match status" value="1"/>
</dbReference>
<evidence type="ECO:0000256" key="4">
    <source>
        <dbReference type="ARBA" id="ARBA00023239"/>
    </source>
</evidence>
<dbReference type="InterPro" id="IPR004839">
    <property type="entry name" value="Aminotransferase_I/II_large"/>
</dbReference>
<keyword evidence="4 7" id="KW-0456">Lyase</keyword>
<sequence length="394" mass="41645">MTGPVPGGAPVGFDALSEDSLRAAGSLKWTRYGPAIGAFVAEMDFGTAPAVTAALHDAVDRGRLGYLTTEAAADMARACADWQGRRYGWAVPAQWITPLADVVAGLQVAIERFTPPGSPVVLPTPAYMPFLTVPGALGRELIEVPMVERDGRPSYDLDGIARAFARGGRLLVHVNPHNPLGRVFTAEEQVTLADVVDAAGARVFSDEIHAPLVHPGAVHRPYASLSPVTAGHTVTATSASKAWNLPGLKAAQLILSNAEDAAHWERVGALYTHGASTPGVLAATAAYDDGEAWLDGVLAYLEGNRRLLGELLAERLPTVRWASPEGTYLAWLDCRELGLSTSAGEFFLQRAGVAMVDGPECGAPGAGHVRLNFATPRPLLTAIVDRMADAVRRR</sequence>
<evidence type="ECO:0000313" key="7">
    <source>
        <dbReference type="EMBL" id="SNR51291.1"/>
    </source>
</evidence>
<gene>
    <name evidence="7" type="ORF">SAMN06272737_110113</name>
</gene>
<dbReference type="InterPro" id="IPR051798">
    <property type="entry name" value="Class-II_PLP-Dep_Aminotrans"/>
</dbReference>
<dbReference type="Gene3D" id="3.40.640.10">
    <property type="entry name" value="Type I PLP-dependent aspartate aminotransferase-like (Major domain)"/>
    <property type="match status" value="1"/>
</dbReference>
<dbReference type="GO" id="GO:0047804">
    <property type="term" value="F:cysteine-S-conjugate beta-lyase activity"/>
    <property type="evidence" value="ECO:0007669"/>
    <property type="project" value="UniProtKB-EC"/>
</dbReference>
<keyword evidence="8" id="KW-1185">Reference proteome</keyword>
<dbReference type="InterPro" id="IPR015424">
    <property type="entry name" value="PyrdxlP-dep_Trfase"/>
</dbReference>
<dbReference type="Proteomes" id="UP000198403">
    <property type="component" value="Unassembled WGS sequence"/>
</dbReference>
<accession>A0A238WY52</accession>
<evidence type="ECO:0000256" key="2">
    <source>
        <dbReference type="ARBA" id="ARBA00012224"/>
    </source>
</evidence>
<dbReference type="AlphaFoldDB" id="A0A238WY52"/>
<dbReference type="PANTHER" id="PTHR43525:SF2">
    <property type="entry name" value="CYSTATHIONINE BETA-LYASE-RELATED"/>
    <property type="match status" value="1"/>
</dbReference>
<feature type="domain" description="Aminotransferase class I/classII large" evidence="6">
    <location>
        <begin position="42"/>
        <end position="381"/>
    </location>
</feature>
<reference evidence="7 8" key="1">
    <citation type="submission" date="2017-06" db="EMBL/GenBank/DDBJ databases">
        <authorList>
            <person name="Kim H.J."/>
            <person name="Triplett B.A."/>
        </authorList>
    </citation>
    <scope>NUCLEOTIDE SEQUENCE [LARGE SCALE GENOMIC DNA]</scope>
    <source>
        <strain evidence="7 8">DSM 44272</strain>
    </source>
</reference>
<dbReference type="Pfam" id="PF00155">
    <property type="entry name" value="Aminotran_1_2"/>
    <property type="match status" value="1"/>
</dbReference>
<dbReference type="InterPro" id="IPR015422">
    <property type="entry name" value="PyrdxlP-dep_Trfase_small"/>
</dbReference>
<protein>
    <recommendedName>
        <fullName evidence="2">cysteine-S-conjugate beta-lyase</fullName>
        <ecNumber evidence="2">4.4.1.13</ecNumber>
    </recommendedName>
</protein>
<dbReference type="PANTHER" id="PTHR43525">
    <property type="entry name" value="PROTEIN MALY"/>
    <property type="match status" value="1"/>
</dbReference>
<dbReference type="Gene3D" id="3.90.1150.10">
    <property type="entry name" value="Aspartate Aminotransferase, domain 1"/>
    <property type="match status" value="1"/>
</dbReference>
<dbReference type="GO" id="GO:0030170">
    <property type="term" value="F:pyridoxal phosphate binding"/>
    <property type="evidence" value="ECO:0007669"/>
    <property type="project" value="InterPro"/>
</dbReference>
<proteinExistence type="inferred from homology"/>
<dbReference type="InterPro" id="IPR015421">
    <property type="entry name" value="PyrdxlP-dep_Trfase_major"/>
</dbReference>
<evidence type="ECO:0000259" key="6">
    <source>
        <dbReference type="Pfam" id="PF00155"/>
    </source>
</evidence>
<dbReference type="OrthoDB" id="3224382at2"/>
<dbReference type="EMBL" id="FZNO01000010">
    <property type="protein sequence ID" value="SNR51291.1"/>
    <property type="molecule type" value="Genomic_DNA"/>
</dbReference>
<dbReference type="EC" id="4.4.1.13" evidence="2"/>
<evidence type="ECO:0000256" key="1">
    <source>
        <dbReference type="ARBA" id="ARBA00001933"/>
    </source>
</evidence>
<evidence type="ECO:0000256" key="3">
    <source>
        <dbReference type="ARBA" id="ARBA00022898"/>
    </source>
</evidence>
<name>A0A238WY52_9ACTN</name>
<comment type="cofactor">
    <cofactor evidence="1">
        <name>pyridoxal 5'-phosphate</name>
        <dbReference type="ChEBI" id="CHEBI:597326"/>
    </cofactor>
</comment>
<evidence type="ECO:0000313" key="8">
    <source>
        <dbReference type="Proteomes" id="UP000198403"/>
    </source>
</evidence>
<dbReference type="CDD" id="cd00609">
    <property type="entry name" value="AAT_like"/>
    <property type="match status" value="1"/>
</dbReference>
<evidence type="ECO:0000256" key="5">
    <source>
        <dbReference type="ARBA" id="ARBA00037974"/>
    </source>
</evidence>
<dbReference type="RefSeq" id="WP_089336613.1">
    <property type="nucleotide sequence ID" value="NZ_FZNO01000010.1"/>
</dbReference>
<comment type="similarity">
    <text evidence="5">Belongs to the class-II pyridoxal-phosphate-dependent aminotransferase family. MalY/PatB cystathionine beta-lyase subfamily.</text>
</comment>
<keyword evidence="3" id="KW-0663">Pyridoxal phosphate</keyword>
<organism evidence="7 8">
    <name type="scientific">Blastococcus mobilis</name>
    <dbReference type="NCBI Taxonomy" id="1938746"/>
    <lineage>
        <taxon>Bacteria</taxon>
        <taxon>Bacillati</taxon>
        <taxon>Actinomycetota</taxon>
        <taxon>Actinomycetes</taxon>
        <taxon>Geodermatophilales</taxon>
        <taxon>Geodermatophilaceae</taxon>
        <taxon>Blastococcus</taxon>
    </lineage>
</organism>